<feature type="compositionally biased region" description="Basic residues" evidence="1">
    <location>
        <begin position="439"/>
        <end position="454"/>
    </location>
</feature>
<protein>
    <submittedName>
        <fullName evidence="2">CSON008664 protein</fullName>
    </submittedName>
</protein>
<evidence type="ECO:0000256" key="1">
    <source>
        <dbReference type="SAM" id="MobiDB-lite"/>
    </source>
</evidence>
<feature type="compositionally biased region" description="Basic and acidic residues" evidence="1">
    <location>
        <begin position="420"/>
        <end position="430"/>
    </location>
</feature>
<feature type="compositionally biased region" description="Polar residues" evidence="1">
    <location>
        <begin position="358"/>
        <end position="369"/>
    </location>
</feature>
<accession>A0A336K396</accession>
<gene>
    <name evidence="2" type="primary">CSON008664</name>
</gene>
<dbReference type="PANTHER" id="PTHR24330">
    <property type="entry name" value="HOMEOBOX PROTEIN BARH-LIKE"/>
    <property type="match status" value="1"/>
</dbReference>
<feature type="compositionally biased region" description="Polar residues" evidence="1">
    <location>
        <begin position="409"/>
        <end position="419"/>
    </location>
</feature>
<dbReference type="PANTHER" id="PTHR24330:SF19">
    <property type="entry name" value="MEDIATOR OF RNA POLYMERASE II TRANSCRIPTION SUBUNIT 29"/>
    <property type="match status" value="1"/>
</dbReference>
<feature type="compositionally biased region" description="Polar residues" evidence="1">
    <location>
        <begin position="1"/>
        <end position="12"/>
    </location>
</feature>
<reference evidence="3" key="2">
    <citation type="submission" date="2018-07" db="EMBL/GenBank/DDBJ databases">
        <authorList>
            <person name="Quirk P.G."/>
            <person name="Krulwich T.A."/>
        </authorList>
    </citation>
    <scope>NUCLEOTIDE SEQUENCE</scope>
</reference>
<reference evidence="2" key="1">
    <citation type="submission" date="2018-04" db="EMBL/GenBank/DDBJ databases">
        <authorList>
            <person name="Go L.Y."/>
            <person name="Mitchell J.A."/>
        </authorList>
    </citation>
    <scope>NUCLEOTIDE SEQUENCE</scope>
    <source>
        <tissue evidence="2">Whole organism</tissue>
    </source>
</reference>
<feature type="compositionally biased region" description="Low complexity" evidence="1">
    <location>
        <begin position="259"/>
        <end position="268"/>
    </location>
</feature>
<feature type="region of interest" description="Disordered" evidence="1">
    <location>
        <begin position="1"/>
        <end position="85"/>
    </location>
</feature>
<name>A0A336K396_CULSO</name>
<sequence length="512" mass="58351">MSNQDTNQSIEHQNGDGQDKFEQMSEHYQQQQQTKKQQMMNDNSGQMHQQQHYQPQQQQQLHHQQQQQQQPQNDLPIDANYPNMSNNQYHRRFRASRNFKNPPQPHMCIREKTIDGQELFINVLSWNRIADPSDKNSPIPLFGGMKVIPGSSRSPPLVYAVMASPEVLKQAGRKCPDSPERMNLVDLMCEFVEEMNPGLVLSRHPEILKDRDLSGELKDVWNAVQTLRDRQRAENHYATQENLVLYTEFGPETAPPMYQQQQQQQQQQRESVIQYSGQSAINTNNMHNNMQTSTNDVTSLKDHMEKISSETENMRISPTEPTNNGASNDSNMKDEKILPLSNNPNISSSATSVIVSTGNINGGQRSPTHNSKKESTISGQHHSSSTSFLTKFISSKTSQNHHNHHQDQVDGTTNTVQHDTNNKKDTDHSQEPQQQQHQQSKHKKFLSYIRRKTGTKNDNNYSRKGVVTNGDNHTNTQVTTNNSHNGNNEDNTGNTGEIAKQEMMETPIIDAK</sequence>
<dbReference type="EMBL" id="UFQT01000032">
    <property type="protein sequence ID" value="SSX18281.1"/>
    <property type="molecule type" value="Genomic_DNA"/>
</dbReference>
<proteinExistence type="predicted"/>
<dbReference type="AlphaFoldDB" id="A0A336K396"/>
<feature type="compositionally biased region" description="Polar residues" evidence="1">
    <location>
        <begin position="314"/>
        <end position="330"/>
    </location>
</feature>
<feature type="compositionally biased region" description="Polar residues" evidence="1">
    <location>
        <begin position="376"/>
        <end position="398"/>
    </location>
</feature>
<dbReference type="VEuPathDB" id="VectorBase:CSON008664"/>
<feature type="compositionally biased region" description="Low complexity" evidence="1">
    <location>
        <begin position="46"/>
        <end position="72"/>
    </location>
</feature>
<evidence type="ECO:0000313" key="3">
    <source>
        <dbReference type="EMBL" id="SSX18281.1"/>
    </source>
</evidence>
<organism evidence="2">
    <name type="scientific">Culicoides sonorensis</name>
    <name type="common">Biting midge</name>
    <dbReference type="NCBI Taxonomy" id="179676"/>
    <lineage>
        <taxon>Eukaryota</taxon>
        <taxon>Metazoa</taxon>
        <taxon>Ecdysozoa</taxon>
        <taxon>Arthropoda</taxon>
        <taxon>Hexapoda</taxon>
        <taxon>Insecta</taxon>
        <taxon>Pterygota</taxon>
        <taxon>Neoptera</taxon>
        <taxon>Endopterygota</taxon>
        <taxon>Diptera</taxon>
        <taxon>Nematocera</taxon>
        <taxon>Chironomoidea</taxon>
        <taxon>Ceratopogonidae</taxon>
        <taxon>Ceratopogoninae</taxon>
        <taxon>Culicoides</taxon>
        <taxon>Monoculicoides</taxon>
    </lineage>
</organism>
<feature type="compositionally biased region" description="Basic and acidic residues" evidence="1">
    <location>
        <begin position="13"/>
        <end position="25"/>
    </location>
</feature>
<dbReference type="EMBL" id="UFQS01000032">
    <property type="protein sequence ID" value="SSW97895.1"/>
    <property type="molecule type" value="Genomic_DNA"/>
</dbReference>
<evidence type="ECO:0000313" key="2">
    <source>
        <dbReference type="EMBL" id="SSW97895.1"/>
    </source>
</evidence>
<feature type="region of interest" description="Disordered" evidence="1">
    <location>
        <begin position="252"/>
        <end position="272"/>
    </location>
</feature>
<feature type="region of interest" description="Disordered" evidence="1">
    <location>
        <begin position="306"/>
        <end position="512"/>
    </location>
</feature>
<feature type="compositionally biased region" description="Low complexity" evidence="1">
    <location>
        <begin position="338"/>
        <end position="357"/>
    </location>
</feature>
<feature type="compositionally biased region" description="Polar residues" evidence="1">
    <location>
        <begin position="469"/>
        <end position="478"/>
    </location>
</feature>
<dbReference type="InterPro" id="IPR052145">
    <property type="entry name" value="Mediator/Homeobox_domain"/>
</dbReference>
<feature type="compositionally biased region" description="Low complexity" evidence="1">
    <location>
        <begin position="479"/>
        <end position="496"/>
    </location>
</feature>
<feature type="compositionally biased region" description="Low complexity" evidence="1">
    <location>
        <begin position="29"/>
        <end position="38"/>
    </location>
</feature>